<evidence type="ECO:0000256" key="8">
    <source>
        <dbReference type="HAMAP-Rule" id="MF_00456"/>
    </source>
</evidence>
<comment type="subcellular location">
    <subcellularLocation>
        <location evidence="8">Cytoplasm</location>
    </subcellularLocation>
</comment>
<dbReference type="InterPro" id="IPR001048">
    <property type="entry name" value="Asp/Glu/Uridylate_kinase"/>
</dbReference>
<dbReference type="GO" id="GO:0003723">
    <property type="term" value="F:RNA binding"/>
    <property type="evidence" value="ECO:0007669"/>
    <property type="project" value="InterPro"/>
</dbReference>
<dbReference type="PIRSF" id="PIRSF000729">
    <property type="entry name" value="GK"/>
    <property type="match status" value="1"/>
</dbReference>
<dbReference type="InterPro" id="IPR002478">
    <property type="entry name" value="PUA"/>
</dbReference>
<keyword evidence="5 8" id="KW-0547">Nucleotide-binding</keyword>
<evidence type="ECO:0000256" key="1">
    <source>
        <dbReference type="ARBA" id="ARBA00022490"/>
    </source>
</evidence>
<dbReference type="PRINTS" id="PR00474">
    <property type="entry name" value="GLU5KINASE"/>
</dbReference>
<keyword evidence="11" id="KW-1185">Reference proteome</keyword>
<keyword evidence="7 8" id="KW-0067">ATP-binding</keyword>
<dbReference type="PROSITE" id="PS00902">
    <property type="entry name" value="GLUTAMATE_5_KINASE"/>
    <property type="match status" value="1"/>
</dbReference>
<protein>
    <recommendedName>
        <fullName evidence="8">Glutamate 5-kinase</fullName>
        <ecNumber evidence="8">2.7.2.11</ecNumber>
    </recommendedName>
    <alternativeName>
        <fullName evidence="8">Gamma-glutamyl kinase</fullName>
        <shortName evidence="8">GK</shortName>
    </alternativeName>
</protein>
<evidence type="ECO:0000256" key="3">
    <source>
        <dbReference type="ARBA" id="ARBA00022650"/>
    </source>
</evidence>
<dbReference type="EMBL" id="QETB01000001">
    <property type="protein sequence ID" value="PWF27806.1"/>
    <property type="molecule type" value="Genomic_DNA"/>
</dbReference>
<evidence type="ECO:0000259" key="9">
    <source>
        <dbReference type="SMART" id="SM00359"/>
    </source>
</evidence>
<name>A0A2V1K8M5_9ACTO</name>
<evidence type="ECO:0000256" key="2">
    <source>
        <dbReference type="ARBA" id="ARBA00022605"/>
    </source>
</evidence>
<dbReference type="Pfam" id="PF00696">
    <property type="entry name" value="AA_kinase"/>
    <property type="match status" value="1"/>
</dbReference>
<dbReference type="InterPro" id="IPR036974">
    <property type="entry name" value="PUA_sf"/>
</dbReference>
<dbReference type="InterPro" id="IPR011529">
    <property type="entry name" value="Glu_5kinase"/>
</dbReference>
<dbReference type="GO" id="GO:0004349">
    <property type="term" value="F:glutamate 5-kinase activity"/>
    <property type="evidence" value="ECO:0007669"/>
    <property type="project" value="UniProtKB-UniRule"/>
</dbReference>
<feature type="binding site" evidence="8">
    <location>
        <position position="155"/>
    </location>
    <ligand>
        <name>substrate</name>
    </ligand>
</feature>
<evidence type="ECO:0000256" key="5">
    <source>
        <dbReference type="ARBA" id="ARBA00022741"/>
    </source>
</evidence>
<sequence length="370" mass="39198">MLNRLEIGQATRIVVKVGSSSLTRPDGNLDFEQLAHITKVLTSAHQNGQQVVLVSSGSTAAGIGPLGLSGKPREMHLHQAAAMVGQSRLLAAWEAEFAKANITIGQVLFTAEDVVNRRHYANAQSALSTLLSLGVIPIVNENDAVVTDELRFGDNDRLAALTSHLVASEVLILLTDVDGLYTMPPKFEGARLIEEVRSMADLDSLEITSRGSTVGTGGMRTKVAAADLACSGGIAVLITSPENLGRALTGEPVGTWFHPTGKRTSARKLWLEHAAQVKGTIIVDDGAASALRRRGTSLLPVGVFAVAGKFSSGDLVEIRQMDGSTIGRGVCGFSSEELTHIAGDKDFAHGLRPVVHVNDFVRARQGHVVH</sequence>
<dbReference type="InterPro" id="IPR019797">
    <property type="entry name" value="Glutamate_5-kinase_CS"/>
</dbReference>
<feature type="binding site" evidence="8">
    <location>
        <position position="143"/>
    </location>
    <ligand>
        <name>substrate</name>
    </ligand>
</feature>
<dbReference type="InterPro" id="IPR036393">
    <property type="entry name" value="AceGlu_kinase-like_sf"/>
</dbReference>
<accession>A0A2V1K8M5</accession>
<evidence type="ECO:0000313" key="10">
    <source>
        <dbReference type="EMBL" id="PWF27806.1"/>
    </source>
</evidence>
<keyword evidence="6 8" id="KW-0418">Kinase</keyword>
<dbReference type="InterPro" id="IPR041739">
    <property type="entry name" value="G5K_ProB"/>
</dbReference>
<keyword evidence="1 8" id="KW-0963">Cytoplasm</keyword>
<evidence type="ECO:0000256" key="6">
    <source>
        <dbReference type="ARBA" id="ARBA00022777"/>
    </source>
</evidence>
<keyword evidence="4 8" id="KW-0808">Transferase</keyword>
<feature type="binding site" evidence="8">
    <location>
        <position position="56"/>
    </location>
    <ligand>
        <name>substrate</name>
    </ligand>
</feature>
<comment type="caution">
    <text evidence="10">The sequence shown here is derived from an EMBL/GenBank/DDBJ whole genome shotgun (WGS) entry which is preliminary data.</text>
</comment>
<comment type="catalytic activity">
    <reaction evidence="8">
        <text>L-glutamate + ATP = L-glutamyl 5-phosphate + ADP</text>
        <dbReference type="Rhea" id="RHEA:14877"/>
        <dbReference type="ChEBI" id="CHEBI:29985"/>
        <dbReference type="ChEBI" id="CHEBI:30616"/>
        <dbReference type="ChEBI" id="CHEBI:58274"/>
        <dbReference type="ChEBI" id="CHEBI:456216"/>
        <dbReference type="EC" id="2.7.2.11"/>
    </reaction>
</comment>
<dbReference type="InterPro" id="IPR001057">
    <property type="entry name" value="Glu/AcGlu_kinase"/>
</dbReference>
<feature type="binding site" evidence="8">
    <location>
        <begin position="175"/>
        <end position="176"/>
    </location>
    <ligand>
        <name>ATP</name>
        <dbReference type="ChEBI" id="CHEBI:30616"/>
    </ligand>
</feature>
<evidence type="ECO:0000256" key="7">
    <source>
        <dbReference type="ARBA" id="ARBA00022840"/>
    </source>
</evidence>
<dbReference type="FunFam" id="3.40.1160.10:FF:000018">
    <property type="entry name" value="Glutamate 5-kinase"/>
    <property type="match status" value="1"/>
</dbReference>
<dbReference type="EC" id="2.7.2.11" evidence="8"/>
<comment type="pathway">
    <text evidence="8">Amino-acid biosynthesis; L-proline biosynthesis; L-glutamate 5-semialdehyde from L-glutamate: step 1/2.</text>
</comment>
<evidence type="ECO:0000313" key="11">
    <source>
        <dbReference type="Proteomes" id="UP000245283"/>
    </source>
</evidence>
<evidence type="ECO:0000256" key="4">
    <source>
        <dbReference type="ARBA" id="ARBA00022679"/>
    </source>
</evidence>
<dbReference type="CDD" id="cd21157">
    <property type="entry name" value="PUA_G5K"/>
    <property type="match status" value="1"/>
</dbReference>
<keyword evidence="2 8" id="KW-0028">Amino-acid biosynthesis</keyword>
<dbReference type="InterPro" id="IPR015947">
    <property type="entry name" value="PUA-like_sf"/>
</dbReference>
<dbReference type="Proteomes" id="UP000245283">
    <property type="component" value="Unassembled WGS sequence"/>
</dbReference>
<dbReference type="InterPro" id="IPR005715">
    <property type="entry name" value="Glu_5kinase/COase_Synthase"/>
</dbReference>
<keyword evidence="3 8" id="KW-0641">Proline biosynthesis</keyword>
<proteinExistence type="inferred from homology"/>
<dbReference type="Pfam" id="PF01472">
    <property type="entry name" value="PUA"/>
    <property type="match status" value="1"/>
</dbReference>
<gene>
    <name evidence="8" type="primary">proB</name>
    <name evidence="10" type="ORF">DD236_04920</name>
</gene>
<comment type="function">
    <text evidence="8">Catalyzes the transfer of a phosphate group to glutamate to form L-glutamate 5-phosphate.</text>
</comment>
<dbReference type="UniPathway" id="UPA00098">
    <property type="reaction ID" value="UER00359"/>
</dbReference>
<feature type="binding site" evidence="8">
    <location>
        <begin position="216"/>
        <end position="222"/>
    </location>
    <ligand>
        <name>ATP</name>
        <dbReference type="ChEBI" id="CHEBI:30616"/>
    </ligand>
</feature>
<dbReference type="SMART" id="SM00359">
    <property type="entry name" value="PUA"/>
    <property type="match status" value="1"/>
</dbReference>
<dbReference type="PROSITE" id="PS50890">
    <property type="entry name" value="PUA"/>
    <property type="match status" value="1"/>
</dbReference>
<comment type="similarity">
    <text evidence="8">Belongs to the glutamate 5-kinase family.</text>
</comment>
<dbReference type="PANTHER" id="PTHR43654:SF1">
    <property type="entry name" value="ISOPENTENYL PHOSPHATE KINASE"/>
    <property type="match status" value="1"/>
</dbReference>
<dbReference type="HAMAP" id="MF_00456">
    <property type="entry name" value="ProB"/>
    <property type="match status" value="1"/>
</dbReference>
<dbReference type="GO" id="GO:0005829">
    <property type="term" value="C:cytosol"/>
    <property type="evidence" value="ECO:0007669"/>
    <property type="project" value="TreeGrafter"/>
</dbReference>
<dbReference type="CDD" id="cd04242">
    <property type="entry name" value="AAK_G5K_ProB"/>
    <property type="match status" value="1"/>
</dbReference>
<dbReference type="Gene3D" id="3.40.1160.10">
    <property type="entry name" value="Acetylglutamate kinase-like"/>
    <property type="match status" value="1"/>
</dbReference>
<organism evidence="10 11">
    <name type="scientific">Ancrocorticia populi</name>
    <dbReference type="NCBI Taxonomy" id="2175228"/>
    <lineage>
        <taxon>Bacteria</taxon>
        <taxon>Bacillati</taxon>
        <taxon>Actinomycetota</taxon>
        <taxon>Actinomycetes</taxon>
        <taxon>Actinomycetales</taxon>
        <taxon>Actinomycetaceae</taxon>
        <taxon>Ancrocorticia</taxon>
    </lineage>
</organism>
<feature type="domain" description="PUA" evidence="9">
    <location>
        <begin position="279"/>
        <end position="356"/>
    </location>
</feature>
<dbReference type="SUPFAM" id="SSF53633">
    <property type="entry name" value="Carbamate kinase-like"/>
    <property type="match status" value="1"/>
</dbReference>
<dbReference type="OrthoDB" id="9804434at2"/>
<feature type="binding site" evidence="8">
    <location>
        <position position="16"/>
    </location>
    <ligand>
        <name>ATP</name>
        <dbReference type="ChEBI" id="CHEBI:30616"/>
    </ligand>
</feature>
<dbReference type="PANTHER" id="PTHR43654">
    <property type="entry name" value="GLUTAMATE 5-KINASE"/>
    <property type="match status" value="1"/>
</dbReference>
<dbReference type="SUPFAM" id="SSF88697">
    <property type="entry name" value="PUA domain-like"/>
    <property type="match status" value="1"/>
</dbReference>
<dbReference type="AlphaFoldDB" id="A0A2V1K8M5"/>
<dbReference type="GO" id="GO:0005524">
    <property type="term" value="F:ATP binding"/>
    <property type="evidence" value="ECO:0007669"/>
    <property type="project" value="UniProtKB-KW"/>
</dbReference>
<dbReference type="Gene3D" id="2.30.130.10">
    <property type="entry name" value="PUA domain"/>
    <property type="match status" value="1"/>
</dbReference>
<dbReference type="NCBIfam" id="TIGR01027">
    <property type="entry name" value="proB"/>
    <property type="match status" value="1"/>
</dbReference>
<reference evidence="11" key="1">
    <citation type="submission" date="2018-05" db="EMBL/GenBank/DDBJ databases">
        <authorList>
            <person name="Li Y."/>
        </authorList>
    </citation>
    <scope>NUCLEOTIDE SEQUENCE [LARGE SCALE GENOMIC DNA]</scope>
    <source>
        <strain evidence="11">sk1b4</strain>
    </source>
</reference>
<dbReference type="GO" id="GO:0055129">
    <property type="term" value="P:L-proline biosynthetic process"/>
    <property type="evidence" value="ECO:0007669"/>
    <property type="project" value="UniProtKB-UniRule"/>
</dbReference>